<evidence type="ECO:0000313" key="3">
    <source>
        <dbReference type="EMBL" id="SDR94294.1"/>
    </source>
</evidence>
<dbReference type="Pfam" id="PF24837">
    <property type="entry name" value="AMIN-like"/>
    <property type="match status" value="1"/>
</dbReference>
<reference evidence="3 4" key="1">
    <citation type="submission" date="2016-10" db="EMBL/GenBank/DDBJ databases">
        <authorList>
            <person name="de Groot N.N."/>
        </authorList>
    </citation>
    <scope>NUCLEOTIDE SEQUENCE [LARGE SCALE GENOMIC DNA]</scope>
    <source>
        <strain evidence="3 4">DSM 45434</strain>
    </source>
</reference>
<dbReference type="STRING" id="1203190.GCA_000312345_00085"/>
<dbReference type="EMBL" id="LT629765">
    <property type="protein sequence ID" value="SDR94294.1"/>
    <property type="molecule type" value="Genomic_DNA"/>
</dbReference>
<dbReference type="PROSITE" id="PS51257">
    <property type="entry name" value="PROKAR_LIPOPROTEIN"/>
    <property type="match status" value="1"/>
</dbReference>
<keyword evidence="4" id="KW-1185">Reference proteome</keyword>
<dbReference type="RefSeq" id="WP_019192956.1">
    <property type="nucleotide sequence ID" value="NZ_LT629765.1"/>
</dbReference>
<evidence type="ECO:0000259" key="2">
    <source>
        <dbReference type="Pfam" id="PF24837"/>
    </source>
</evidence>
<evidence type="ECO:0000313" key="4">
    <source>
        <dbReference type="Proteomes" id="UP000182237"/>
    </source>
</evidence>
<evidence type="ECO:0000256" key="1">
    <source>
        <dbReference type="SAM" id="SignalP"/>
    </source>
</evidence>
<dbReference type="InterPro" id="IPR056303">
    <property type="entry name" value="AMIN-like"/>
</dbReference>
<dbReference type="OrthoDB" id="3393679at2"/>
<dbReference type="eggNOG" id="COG5401">
    <property type="taxonomic scope" value="Bacteria"/>
</dbReference>
<name>A0A1H1N5Q5_9CORY</name>
<organism evidence="3 4">
    <name type="scientific">Corynebacterium timonense</name>
    <dbReference type="NCBI Taxonomy" id="441500"/>
    <lineage>
        <taxon>Bacteria</taxon>
        <taxon>Bacillati</taxon>
        <taxon>Actinomycetota</taxon>
        <taxon>Actinomycetes</taxon>
        <taxon>Mycobacteriales</taxon>
        <taxon>Corynebacteriaceae</taxon>
        <taxon>Corynebacterium</taxon>
    </lineage>
</organism>
<feature type="signal peptide" evidence="1">
    <location>
        <begin position="1"/>
        <end position="18"/>
    </location>
</feature>
<protein>
    <recommendedName>
        <fullName evidence="2">AMIN-like domain-containing protein</fullName>
    </recommendedName>
</protein>
<keyword evidence="1" id="KW-0732">Signal</keyword>
<proteinExistence type="predicted"/>
<dbReference type="Proteomes" id="UP000182237">
    <property type="component" value="Chromosome I"/>
</dbReference>
<gene>
    <name evidence="3" type="ORF">SAMN04488539_0691</name>
</gene>
<sequence length="219" mass="22968">MRHIATSPVPLAALIATAALGLGACSPADNSAEPAATVTETTAETSTTTATTEASVAAPATTTHVAATDEEAASAQQFTTARTEQPMRGGPELVINDIRLATHDGFDRVVFEYAGPGLPGFIVGYTPEPRQQASGHLLEVVGNAYLEVMIQGTPMGLFSPDDELNQPGPMNRAAGTVQGITHGAVFEADSQYVIGLDQERPFHAYTLENPPRVVVDIQR</sequence>
<feature type="domain" description="AMIN-like" evidence="2">
    <location>
        <begin position="94"/>
        <end position="218"/>
    </location>
</feature>
<accession>A0A1H1N5Q5</accession>
<dbReference type="AlphaFoldDB" id="A0A1H1N5Q5"/>
<feature type="chain" id="PRO_5038426184" description="AMIN-like domain-containing protein" evidence="1">
    <location>
        <begin position="19"/>
        <end position="219"/>
    </location>
</feature>